<organism evidence="5 6">
    <name type="scientific">Trinickia violacea</name>
    <dbReference type="NCBI Taxonomy" id="2571746"/>
    <lineage>
        <taxon>Bacteria</taxon>
        <taxon>Pseudomonadati</taxon>
        <taxon>Pseudomonadota</taxon>
        <taxon>Betaproteobacteria</taxon>
        <taxon>Burkholderiales</taxon>
        <taxon>Burkholderiaceae</taxon>
        <taxon>Trinickia</taxon>
    </lineage>
</organism>
<keyword evidence="3" id="KW-0804">Transcription</keyword>
<accession>A0A4P8IZR3</accession>
<evidence type="ECO:0000256" key="3">
    <source>
        <dbReference type="ARBA" id="ARBA00023163"/>
    </source>
</evidence>
<sequence length="377" mass="41240">MSPAAIDRIGGVGKMRFTRKEEADRLRHGGSMQPQTNHMRYRQAISQSSAPLAPETESKIAVVVFDGFSVMEAGLVVEVFHRANRASEAMSMRRGDKQFSVTVLSVRGGYVIDSLSIQVWTESIRDWSAEKLDGVFVIGGGNASRAAEDPHVIESLRRFLAKAGVVKWDRDGKLHAAVTSAEAVTTNAAAPVGPPAKRVRSRTGGRTFPFGGDVESSLAVALSLVKGDLRKQIESQMLQRMKSLHVGVGEAGQGERDESDWTDRIRAGAKWLRENYKRSISIAQAAEGAGMSERTFLRRFKAETSMTPSEYLLGIRLEAVCRLLIETTLPVDKIARRCGMGGGERLSRVFRRRFSLTPTEYRAANAGASDAEQPDTA</sequence>
<dbReference type="PANTHER" id="PTHR46796">
    <property type="entry name" value="HTH-TYPE TRANSCRIPTIONAL ACTIVATOR RHAS-RELATED"/>
    <property type="match status" value="1"/>
</dbReference>
<evidence type="ECO:0000259" key="4">
    <source>
        <dbReference type="PROSITE" id="PS01124"/>
    </source>
</evidence>
<dbReference type="InterPro" id="IPR018062">
    <property type="entry name" value="HTH_AraC-typ_CS"/>
</dbReference>
<dbReference type="SMART" id="SM00342">
    <property type="entry name" value="HTH_ARAC"/>
    <property type="match status" value="1"/>
</dbReference>
<proteinExistence type="predicted"/>
<keyword evidence="2" id="KW-0238">DNA-binding</keyword>
<reference evidence="5 6" key="1">
    <citation type="submission" date="2019-05" db="EMBL/GenBank/DDBJ databases">
        <title>Burkholderia sp. DHOD12, isolated from subtropical forest soil.</title>
        <authorList>
            <person name="Gao Z.-H."/>
            <person name="Qiu L.-H."/>
        </authorList>
    </citation>
    <scope>NUCLEOTIDE SEQUENCE [LARGE SCALE GENOMIC DNA]</scope>
    <source>
        <strain evidence="5 6">DHOD12</strain>
    </source>
</reference>
<evidence type="ECO:0000256" key="2">
    <source>
        <dbReference type="ARBA" id="ARBA00023125"/>
    </source>
</evidence>
<dbReference type="Gene3D" id="3.40.50.880">
    <property type="match status" value="1"/>
</dbReference>
<keyword evidence="6" id="KW-1185">Reference proteome</keyword>
<protein>
    <submittedName>
        <fullName evidence="5">Helix-turn-helix domain-containing protein</fullName>
    </submittedName>
</protein>
<dbReference type="SUPFAM" id="SSF46689">
    <property type="entry name" value="Homeodomain-like"/>
    <property type="match status" value="2"/>
</dbReference>
<name>A0A4P8IZR3_9BURK</name>
<dbReference type="SUPFAM" id="SSF52317">
    <property type="entry name" value="Class I glutamine amidotransferase-like"/>
    <property type="match status" value="1"/>
</dbReference>
<dbReference type="PROSITE" id="PS01124">
    <property type="entry name" value="HTH_ARAC_FAMILY_2"/>
    <property type="match status" value="1"/>
</dbReference>
<dbReference type="PROSITE" id="PS00041">
    <property type="entry name" value="HTH_ARAC_FAMILY_1"/>
    <property type="match status" value="1"/>
</dbReference>
<dbReference type="InterPro" id="IPR018060">
    <property type="entry name" value="HTH_AraC"/>
</dbReference>
<dbReference type="EMBL" id="CP040078">
    <property type="protein sequence ID" value="QCP54111.1"/>
    <property type="molecule type" value="Genomic_DNA"/>
</dbReference>
<dbReference type="InterPro" id="IPR029062">
    <property type="entry name" value="Class_I_gatase-like"/>
</dbReference>
<dbReference type="AlphaFoldDB" id="A0A4P8IZR3"/>
<dbReference type="GO" id="GO:0043565">
    <property type="term" value="F:sequence-specific DNA binding"/>
    <property type="evidence" value="ECO:0007669"/>
    <property type="project" value="InterPro"/>
</dbReference>
<dbReference type="GO" id="GO:0003700">
    <property type="term" value="F:DNA-binding transcription factor activity"/>
    <property type="evidence" value="ECO:0007669"/>
    <property type="project" value="InterPro"/>
</dbReference>
<keyword evidence="1" id="KW-0805">Transcription regulation</keyword>
<dbReference type="InterPro" id="IPR050204">
    <property type="entry name" value="AraC_XylS_family_regulators"/>
</dbReference>
<dbReference type="Proteomes" id="UP000298656">
    <property type="component" value="Chromosome 2"/>
</dbReference>
<evidence type="ECO:0000313" key="5">
    <source>
        <dbReference type="EMBL" id="QCP54111.1"/>
    </source>
</evidence>
<dbReference type="Pfam" id="PF12833">
    <property type="entry name" value="HTH_18"/>
    <property type="match status" value="1"/>
</dbReference>
<dbReference type="PANTHER" id="PTHR46796:SF6">
    <property type="entry name" value="ARAC SUBFAMILY"/>
    <property type="match status" value="1"/>
</dbReference>
<dbReference type="Gene3D" id="1.10.10.60">
    <property type="entry name" value="Homeodomain-like"/>
    <property type="match status" value="1"/>
</dbReference>
<feature type="domain" description="HTH araC/xylS-type" evidence="4">
    <location>
        <begin position="266"/>
        <end position="364"/>
    </location>
</feature>
<evidence type="ECO:0000256" key="1">
    <source>
        <dbReference type="ARBA" id="ARBA00023015"/>
    </source>
</evidence>
<dbReference type="OrthoDB" id="6831751at2"/>
<dbReference type="KEGG" id="tvl:FAZ95_34565"/>
<evidence type="ECO:0000313" key="6">
    <source>
        <dbReference type="Proteomes" id="UP000298656"/>
    </source>
</evidence>
<dbReference type="RefSeq" id="WP_137336879.1">
    <property type="nucleotide sequence ID" value="NZ_CP040078.1"/>
</dbReference>
<gene>
    <name evidence="5" type="ORF">FAZ95_34565</name>
</gene>
<dbReference type="InterPro" id="IPR009057">
    <property type="entry name" value="Homeodomain-like_sf"/>
</dbReference>